<dbReference type="Proteomes" id="UP000054785">
    <property type="component" value="Unassembled WGS sequence"/>
</dbReference>
<accession>A0A0W0U8X9</accession>
<organism evidence="3 4">
    <name type="scientific">Legionella geestiana</name>
    <dbReference type="NCBI Taxonomy" id="45065"/>
    <lineage>
        <taxon>Bacteria</taxon>
        <taxon>Pseudomonadati</taxon>
        <taxon>Pseudomonadota</taxon>
        <taxon>Gammaproteobacteria</taxon>
        <taxon>Legionellales</taxon>
        <taxon>Legionellaceae</taxon>
        <taxon>Legionella</taxon>
    </lineage>
</organism>
<evidence type="ECO:0000313" key="3">
    <source>
        <dbReference type="EMBL" id="KTD04419.1"/>
    </source>
</evidence>
<dbReference type="RefSeq" id="WP_082635019.1">
    <property type="nucleotide sequence ID" value="NZ_CAAAHN010000015.1"/>
</dbReference>
<evidence type="ECO:0000313" key="4">
    <source>
        <dbReference type="Proteomes" id="UP000054785"/>
    </source>
</evidence>
<name>A0A0W0U8X9_9GAMM</name>
<dbReference type="GO" id="GO:0006508">
    <property type="term" value="P:proteolysis"/>
    <property type="evidence" value="ECO:0007669"/>
    <property type="project" value="InterPro"/>
</dbReference>
<dbReference type="AlphaFoldDB" id="A0A0W0U8X9"/>
<dbReference type="PANTHER" id="PTHR48081">
    <property type="entry name" value="AB HYDROLASE SUPERFAMILY PROTEIN C4A8.06C"/>
    <property type="match status" value="1"/>
</dbReference>
<dbReference type="Pfam" id="PF00326">
    <property type="entry name" value="Peptidase_S9"/>
    <property type="match status" value="1"/>
</dbReference>
<proteinExistence type="predicted"/>
<dbReference type="InterPro" id="IPR029058">
    <property type="entry name" value="AB_hydrolase_fold"/>
</dbReference>
<dbReference type="PATRIC" id="fig|45065.4.peg.188"/>
<evidence type="ECO:0000259" key="2">
    <source>
        <dbReference type="Pfam" id="PF00326"/>
    </source>
</evidence>
<evidence type="ECO:0000256" key="1">
    <source>
        <dbReference type="ARBA" id="ARBA00022801"/>
    </source>
</evidence>
<dbReference type="STRING" id="45065.Lgee_0172"/>
<reference evidence="3 4" key="1">
    <citation type="submission" date="2015-11" db="EMBL/GenBank/DDBJ databases">
        <title>Genomic analysis of 38 Legionella species identifies large and diverse effector repertoires.</title>
        <authorList>
            <person name="Burstein D."/>
            <person name="Amaro F."/>
            <person name="Zusman T."/>
            <person name="Lifshitz Z."/>
            <person name="Cohen O."/>
            <person name="Gilbert J.A."/>
            <person name="Pupko T."/>
            <person name="Shuman H.A."/>
            <person name="Segal G."/>
        </authorList>
    </citation>
    <scope>NUCLEOTIDE SEQUENCE [LARGE SCALE GENOMIC DNA]</scope>
    <source>
        <strain evidence="3 4">ATCC 49504</strain>
    </source>
</reference>
<dbReference type="InterPro" id="IPR050300">
    <property type="entry name" value="GDXG_lipolytic_enzyme"/>
</dbReference>
<dbReference type="EC" id="3.1.1.72" evidence="3"/>
<sequence length="339" mass="37387">MKITHTHYKQSIQARHHFLCKLLTVSCLLLSMIYGANTFANIWEPSPGLKQVPIWPEGKMPDPVPDVKPESMELITDRPIAGLPWNAIYNVSKPTMTVYSPQAHNTGTAVVVFPGGGFNGLAIDLEGTEVCTNIASMGITCVLLKYRVPDSGPAWHDDCECNIHPIAPTALQDAQRTISLVRMQASKWNINPDKIGVLGFSAGGYMVADISTHFTERAYQPIDAADKVSCRPDFAVALYPGHLWTNEDSNNEKLALNPDIKVTAQTPPTLLIQAQDDKVDNINHSLTYYIALKNNNVLTEMHLYAEGGHGFGVRPTNLSITNWPKLFDDWLGNIPSVKN</sequence>
<dbReference type="InterPro" id="IPR001375">
    <property type="entry name" value="Peptidase_S9_cat"/>
</dbReference>
<feature type="domain" description="Peptidase S9 prolyl oligopeptidase catalytic" evidence="2">
    <location>
        <begin position="178"/>
        <end position="313"/>
    </location>
</feature>
<dbReference type="GO" id="GO:0046555">
    <property type="term" value="F:acetylxylan esterase activity"/>
    <property type="evidence" value="ECO:0007669"/>
    <property type="project" value="UniProtKB-EC"/>
</dbReference>
<dbReference type="Gene3D" id="3.40.50.1820">
    <property type="entry name" value="alpha/beta hydrolase"/>
    <property type="match status" value="1"/>
</dbReference>
<gene>
    <name evidence="3" type="primary">axeA1</name>
    <name evidence="3" type="ORF">Lgee_0172</name>
</gene>
<dbReference type="EMBL" id="LNYC01000004">
    <property type="protein sequence ID" value="KTD04419.1"/>
    <property type="molecule type" value="Genomic_DNA"/>
</dbReference>
<dbReference type="PANTHER" id="PTHR48081:SF6">
    <property type="entry name" value="PEPTIDASE S9 PROLYL OLIGOPEPTIDASE CATALYTIC DOMAIN-CONTAINING PROTEIN"/>
    <property type="match status" value="1"/>
</dbReference>
<protein>
    <submittedName>
        <fullName evidence="3">Acetylxylan esterase</fullName>
        <ecNumber evidence="3">3.1.1.72</ecNumber>
    </submittedName>
</protein>
<comment type="caution">
    <text evidence="3">The sequence shown here is derived from an EMBL/GenBank/DDBJ whole genome shotgun (WGS) entry which is preliminary data.</text>
</comment>
<keyword evidence="4" id="KW-1185">Reference proteome</keyword>
<dbReference type="SUPFAM" id="SSF53474">
    <property type="entry name" value="alpha/beta-Hydrolases"/>
    <property type="match status" value="1"/>
</dbReference>
<dbReference type="GO" id="GO:0008236">
    <property type="term" value="F:serine-type peptidase activity"/>
    <property type="evidence" value="ECO:0007669"/>
    <property type="project" value="InterPro"/>
</dbReference>
<keyword evidence="1 3" id="KW-0378">Hydrolase</keyword>